<name>A0A1M6T0Y4_9AQUI</name>
<dbReference type="GO" id="GO:0009051">
    <property type="term" value="P:pentose-phosphate shunt, oxidative branch"/>
    <property type="evidence" value="ECO:0007669"/>
    <property type="project" value="TreeGrafter"/>
</dbReference>
<dbReference type="GO" id="GO:0005829">
    <property type="term" value="C:cytosol"/>
    <property type="evidence" value="ECO:0007669"/>
    <property type="project" value="TreeGrafter"/>
</dbReference>
<comment type="function">
    <text evidence="6">Catalyzes the oxidation of glucose 6-phosphate to 6-phosphogluconolactone.</text>
</comment>
<comment type="catalytic activity">
    <reaction evidence="6">
        <text>D-glucose 6-phosphate + NADP(+) = 6-phospho-D-glucono-1,5-lactone + NADPH + H(+)</text>
        <dbReference type="Rhea" id="RHEA:15841"/>
        <dbReference type="ChEBI" id="CHEBI:15378"/>
        <dbReference type="ChEBI" id="CHEBI:57783"/>
        <dbReference type="ChEBI" id="CHEBI:57955"/>
        <dbReference type="ChEBI" id="CHEBI:58349"/>
        <dbReference type="ChEBI" id="CHEBI:61548"/>
        <dbReference type="EC" id="1.1.1.49"/>
    </reaction>
</comment>
<proteinExistence type="inferred from homology"/>
<feature type="binding site" evidence="6">
    <location>
        <position position="127"/>
    </location>
    <ligand>
        <name>NADP(+)</name>
        <dbReference type="ChEBI" id="CHEBI:58349"/>
    </ligand>
</feature>
<evidence type="ECO:0000259" key="8">
    <source>
        <dbReference type="Pfam" id="PF02781"/>
    </source>
</evidence>
<dbReference type="HAMAP" id="MF_00966">
    <property type="entry name" value="G6PD"/>
    <property type="match status" value="1"/>
</dbReference>
<dbReference type="Gene3D" id="3.40.50.720">
    <property type="entry name" value="NAD(P)-binding Rossmann-like Domain"/>
    <property type="match status" value="1"/>
</dbReference>
<evidence type="ECO:0000256" key="1">
    <source>
        <dbReference type="ARBA" id="ARBA00004937"/>
    </source>
</evidence>
<dbReference type="STRING" id="381751.SAMN05444391_1252"/>
<dbReference type="Pfam" id="PF02781">
    <property type="entry name" value="G6PD_C"/>
    <property type="match status" value="1"/>
</dbReference>
<dbReference type="SUPFAM" id="SSF51735">
    <property type="entry name" value="NAD(P)-binding Rossmann-fold domains"/>
    <property type="match status" value="1"/>
</dbReference>
<dbReference type="PANTHER" id="PTHR23429:SF0">
    <property type="entry name" value="GLUCOSE-6-PHOSPHATE 1-DEHYDROGENASE"/>
    <property type="match status" value="1"/>
</dbReference>
<feature type="binding site" evidence="6">
    <location>
        <position position="214"/>
    </location>
    <ligand>
        <name>substrate</name>
    </ligand>
</feature>
<feature type="active site" description="Proton acceptor" evidence="6">
    <location>
        <position position="219"/>
    </location>
</feature>
<dbReference type="PRINTS" id="PR00079">
    <property type="entry name" value="G6PDHDRGNASE"/>
</dbReference>
<keyword evidence="2 6" id="KW-0313">Glucose metabolism</keyword>
<dbReference type="GO" id="GO:0050661">
    <property type="term" value="F:NADP binding"/>
    <property type="evidence" value="ECO:0007669"/>
    <property type="project" value="UniProtKB-UniRule"/>
</dbReference>
<dbReference type="InterPro" id="IPR036291">
    <property type="entry name" value="NAD(P)-bd_dom_sf"/>
</dbReference>
<evidence type="ECO:0000256" key="6">
    <source>
        <dbReference type="HAMAP-Rule" id="MF_00966"/>
    </source>
</evidence>
<dbReference type="Gene3D" id="3.30.360.10">
    <property type="entry name" value="Dihydrodipicolinate Reductase, domain 2"/>
    <property type="match status" value="1"/>
</dbReference>
<feature type="binding site" evidence="6">
    <location>
        <position position="157"/>
    </location>
    <ligand>
        <name>substrate</name>
    </ligand>
</feature>
<comment type="pathway">
    <text evidence="1 6">Carbohydrate degradation; pentose phosphate pathway; D-ribulose 5-phosphate from D-glucose 6-phosphate (oxidative stage): step 1/3.</text>
</comment>
<protein>
    <recommendedName>
        <fullName evidence="6">Glucose-6-phosphate 1-dehydrogenase</fullName>
        <shortName evidence="6">G6PD</shortName>
        <ecNumber evidence="6">1.1.1.49</ecNumber>
    </recommendedName>
</protein>
<dbReference type="InterPro" id="IPR022674">
    <property type="entry name" value="G6P_DH_NAD-bd"/>
</dbReference>
<dbReference type="InterPro" id="IPR022675">
    <property type="entry name" value="G6P_DH_C"/>
</dbReference>
<dbReference type="GO" id="GO:0004345">
    <property type="term" value="F:glucose-6-phosphate dehydrogenase activity"/>
    <property type="evidence" value="ECO:0007669"/>
    <property type="project" value="UniProtKB-UniRule"/>
</dbReference>
<feature type="domain" description="Glucose-6-phosphate dehydrogenase C-terminal" evidence="8">
    <location>
        <begin position="169"/>
        <end position="436"/>
    </location>
</feature>
<dbReference type="SUPFAM" id="SSF55347">
    <property type="entry name" value="Glyceraldehyde-3-phosphate dehydrogenase-like, C-terminal domain"/>
    <property type="match status" value="1"/>
</dbReference>
<comment type="similarity">
    <text evidence="6">Belongs to the glucose-6-phosphate dehydrogenase family.</text>
</comment>
<dbReference type="UniPathway" id="UPA00115">
    <property type="reaction ID" value="UER00408"/>
</dbReference>
<dbReference type="RefSeq" id="WP_079654355.1">
    <property type="nucleotide sequence ID" value="NZ_LT670846.1"/>
</dbReference>
<dbReference type="Proteomes" id="UP000189810">
    <property type="component" value="Chromosome I"/>
</dbReference>
<accession>A0A1M6T0Y4</accession>
<dbReference type="InterPro" id="IPR001282">
    <property type="entry name" value="G6P_DH"/>
</dbReference>
<feature type="binding site" evidence="6">
    <location>
        <begin position="9"/>
        <end position="16"/>
    </location>
    <ligand>
        <name>NADP(+)</name>
        <dbReference type="ChEBI" id="CHEBI:58349"/>
    </ligand>
</feature>
<evidence type="ECO:0000256" key="3">
    <source>
        <dbReference type="ARBA" id="ARBA00022857"/>
    </source>
</evidence>
<evidence type="ECO:0000256" key="2">
    <source>
        <dbReference type="ARBA" id="ARBA00022526"/>
    </source>
</evidence>
<keyword evidence="5 6" id="KW-0119">Carbohydrate metabolism</keyword>
<evidence type="ECO:0000256" key="5">
    <source>
        <dbReference type="ARBA" id="ARBA00023277"/>
    </source>
</evidence>
<dbReference type="Pfam" id="PF00479">
    <property type="entry name" value="G6PD_N"/>
    <property type="match status" value="1"/>
</dbReference>
<reference evidence="9 10" key="1">
    <citation type="submission" date="2016-11" db="EMBL/GenBank/DDBJ databases">
        <authorList>
            <person name="Jaros S."/>
            <person name="Januszkiewicz K."/>
            <person name="Wedrychowicz H."/>
        </authorList>
    </citation>
    <scope>NUCLEOTIDE SEQUENCE [LARGE SCALE GENOMIC DNA]</scope>
    <source>
        <strain evidence="9 10">DSM 19557</strain>
    </source>
</reference>
<feature type="binding site" evidence="6">
    <location>
        <position position="297"/>
    </location>
    <ligand>
        <name>substrate</name>
    </ligand>
</feature>
<dbReference type="PANTHER" id="PTHR23429">
    <property type="entry name" value="GLUCOSE-6-PHOSPHATE 1-DEHYDROGENASE G6PD"/>
    <property type="match status" value="1"/>
</dbReference>
<keyword evidence="4 6" id="KW-0560">Oxidoreductase</keyword>
<feature type="binding site" evidence="6">
    <location>
        <begin position="70"/>
        <end position="71"/>
    </location>
    <ligand>
        <name>NADP(+)</name>
        <dbReference type="ChEBI" id="CHEBI:58349"/>
    </ligand>
</feature>
<feature type="binding site" evidence="6">
    <location>
        <position position="161"/>
    </location>
    <ligand>
        <name>substrate</name>
    </ligand>
</feature>
<feature type="binding site" evidence="6">
    <location>
        <position position="43"/>
    </location>
    <ligand>
        <name>NADP(+)</name>
        <dbReference type="ChEBI" id="CHEBI:58349"/>
    </ligand>
</feature>
<feature type="domain" description="Glucose-6-phosphate dehydrogenase NAD-binding" evidence="7">
    <location>
        <begin position="7"/>
        <end position="166"/>
    </location>
</feature>
<sequence>MLWAFFVIGGTGDLARNKLLPALEKLYTSGLFRNLSGVYALARTKTTQWEEKLNSFRPEFRALCKYVPFDVKDPNSYKELGRILQEHKGQGLIFYLALSPELFEDTIRGLGVLLRNFENPRRIVVEKPFGKDYASAVRLNELLRRYFVEEEVFRIDHFLGKHTIQNIFSLRFSNSIFEGVWNKNFVDHVQVLALEDKGVEGREAFYETTGAVRDMLQNHMLQMLSFVAMEPPCCMEPESIRDEKVKVLRSIRQIDPREVVFGRYEGYKGKAETFVALKLYIDNLRWQGVPFYLMTGKALARKLTRITVVFKEIPKSFISLLDCEPRQNRIVFEVAPENKIVLYLELRPLADRFIVCPVERQIVFDTEVENKEPYESLLVDLFRGDQTLFMRYDEVETMWKVVEPLLDFPKDPITYPVGSWCPKEAWDLLKKDGREWFV</sequence>
<evidence type="ECO:0000259" key="7">
    <source>
        <dbReference type="Pfam" id="PF00479"/>
    </source>
</evidence>
<dbReference type="AlphaFoldDB" id="A0A1M6T0Y4"/>
<evidence type="ECO:0000313" key="10">
    <source>
        <dbReference type="Proteomes" id="UP000189810"/>
    </source>
</evidence>
<feature type="binding site" evidence="6">
    <location>
        <position position="195"/>
    </location>
    <ligand>
        <name>substrate</name>
    </ligand>
</feature>
<dbReference type="EC" id="1.1.1.49" evidence="6"/>
<dbReference type="PIRSF" id="PIRSF000110">
    <property type="entry name" value="G6PD"/>
    <property type="match status" value="1"/>
</dbReference>
<dbReference type="NCBIfam" id="TIGR00871">
    <property type="entry name" value="zwf"/>
    <property type="match status" value="1"/>
</dbReference>
<organism evidence="9 10">
    <name type="scientific">Thermocrinis minervae</name>
    <dbReference type="NCBI Taxonomy" id="381751"/>
    <lineage>
        <taxon>Bacteria</taxon>
        <taxon>Pseudomonadati</taxon>
        <taxon>Aquificota</taxon>
        <taxon>Aquificia</taxon>
        <taxon>Aquificales</taxon>
        <taxon>Aquificaceae</taxon>
        <taxon>Thermocrinis</taxon>
    </lineage>
</organism>
<feature type="binding site" evidence="6">
    <location>
        <position position="302"/>
    </location>
    <ligand>
        <name>substrate</name>
    </ligand>
</feature>
<dbReference type="EMBL" id="LT670846">
    <property type="protein sequence ID" value="SHK50611.1"/>
    <property type="molecule type" value="Genomic_DNA"/>
</dbReference>
<dbReference type="OrthoDB" id="9802739at2"/>
<gene>
    <name evidence="6" type="primary">zwf</name>
    <name evidence="9" type="ORF">SAMN05444391_1252</name>
</gene>
<evidence type="ECO:0000313" key="9">
    <source>
        <dbReference type="EMBL" id="SHK50611.1"/>
    </source>
</evidence>
<keyword evidence="3 6" id="KW-0521">NADP</keyword>
<evidence type="ECO:0000256" key="4">
    <source>
        <dbReference type="ARBA" id="ARBA00023002"/>
    </source>
</evidence>
<keyword evidence="10" id="KW-1185">Reference proteome</keyword>
<dbReference type="GO" id="GO:0006006">
    <property type="term" value="P:glucose metabolic process"/>
    <property type="evidence" value="ECO:0007669"/>
    <property type="project" value="UniProtKB-KW"/>
</dbReference>